<dbReference type="GO" id="GO:0016787">
    <property type="term" value="F:hydrolase activity"/>
    <property type="evidence" value="ECO:0007669"/>
    <property type="project" value="UniProtKB-KW"/>
</dbReference>
<dbReference type="PANTHER" id="PTHR31988:SF15">
    <property type="entry name" value="ESTERASE, PUTATIVE (DUF303)-RELATED"/>
    <property type="match status" value="1"/>
</dbReference>
<accession>A0A4Y1QTK1</accession>
<dbReference type="InterPro" id="IPR036514">
    <property type="entry name" value="SGNH_hydro_sf"/>
</dbReference>
<name>A0A4Y1QTK1_PRUDU</name>
<evidence type="ECO:0000259" key="2">
    <source>
        <dbReference type="Pfam" id="PF03629"/>
    </source>
</evidence>
<dbReference type="EMBL" id="AP019297">
    <property type="protein sequence ID" value="BBG95202.1"/>
    <property type="molecule type" value="Genomic_DNA"/>
</dbReference>
<dbReference type="Gene3D" id="3.40.50.1110">
    <property type="entry name" value="SGNH hydrolase"/>
    <property type="match status" value="2"/>
</dbReference>
<proteinExistence type="predicted"/>
<gene>
    <name evidence="3" type="ORF">Prudu_003683</name>
</gene>
<dbReference type="InterPro" id="IPR052940">
    <property type="entry name" value="Carb_Esterase_6"/>
</dbReference>
<feature type="domain" description="Sialate O-acetylesterase" evidence="2">
    <location>
        <begin position="78"/>
        <end position="315"/>
    </location>
</feature>
<keyword evidence="1" id="KW-0378">Hydrolase</keyword>
<evidence type="ECO:0000256" key="1">
    <source>
        <dbReference type="ARBA" id="ARBA00022801"/>
    </source>
</evidence>
<protein>
    <recommendedName>
        <fullName evidence="2">Sialate O-acetylesterase domain-containing protein</fullName>
    </recommendedName>
</protein>
<dbReference type="PANTHER" id="PTHR31988">
    <property type="entry name" value="ESTERASE, PUTATIVE (DUF303)-RELATED"/>
    <property type="match status" value="1"/>
</dbReference>
<dbReference type="AlphaFoldDB" id="A0A4Y1QTK1"/>
<sequence>MKNHMTLSEAKPFAFKNGRSFQLLRERERERAHTTPLCPHDAAFRLALLLPCGPSLLGISTNYPPTPTTTTKNRAIHENIFILAGQSNMAGRGGVNDTVTGIATWDGVVPPECRPNPSILRLSADLTWIEAREPLHADIDAKKTNGIGPGMAFAKAILVANRSGASGVIGLVPCAVGGTNITQWARGSFLYNQMIRRAKAALNNGGTIRALLWYQGESDTANREDAKSYKNRVETFFGDVRLDLQSPALPIIQVALASGEEAAFIEIVREAQLGVDFLNVRTVDAKGLPLEPDGLHLTTPAQVRLGQMLAAAYLQFLPSSSTTGTSDAPRTLSNFVSNLGKGQTNALYSMPYISIFGDVIALVIRVMHPNPIQCRGLCWQQEHLHPRRPEQHGRTRRRQWRQMARQCPPECQPRSSIVRLSAQLRWEQAHEPLHADIDVGKTCGVGPGMAFANEVLRARGSRFGVLGLVPCAVGGTRIGEWARGTRLYNELVRRATESVRDGGVIRAVLWYQGESDTVNRVDAEGYKGNFERLVMDLRSDLKNPNLPVIQVALASGEGRFVDVVRKGQLDVKLGNVKCVDAKGLRLKEDDLHLTTISEVHLGIKLARSFLNSFGHHL</sequence>
<organism evidence="3">
    <name type="scientific">Prunus dulcis</name>
    <name type="common">Almond</name>
    <name type="synonym">Amygdalus dulcis</name>
    <dbReference type="NCBI Taxonomy" id="3755"/>
    <lineage>
        <taxon>Eukaryota</taxon>
        <taxon>Viridiplantae</taxon>
        <taxon>Streptophyta</taxon>
        <taxon>Embryophyta</taxon>
        <taxon>Tracheophyta</taxon>
        <taxon>Spermatophyta</taxon>
        <taxon>Magnoliopsida</taxon>
        <taxon>eudicotyledons</taxon>
        <taxon>Gunneridae</taxon>
        <taxon>Pentapetalae</taxon>
        <taxon>rosids</taxon>
        <taxon>fabids</taxon>
        <taxon>Rosales</taxon>
        <taxon>Rosaceae</taxon>
        <taxon>Amygdaloideae</taxon>
        <taxon>Amygdaleae</taxon>
        <taxon>Prunus</taxon>
    </lineage>
</organism>
<dbReference type="SUPFAM" id="SSF52266">
    <property type="entry name" value="SGNH hydrolase"/>
    <property type="match status" value="2"/>
</dbReference>
<dbReference type="Pfam" id="PF03629">
    <property type="entry name" value="SASA"/>
    <property type="match status" value="2"/>
</dbReference>
<reference evidence="3" key="1">
    <citation type="journal article" date="2019" name="Science">
        <title>Mutation of a bHLH transcription factor allowed almond domestication.</title>
        <authorList>
            <person name="Sanchez-Perez R."/>
            <person name="Pavan S."/>
            <person name="Mazzeo R."/>
            <person name="Moldovan C."/>
            <person name="Aiese Cigliano R."/>
            <person name="Del Cueto J."/>
            <person name="Ricciardi F."/>
            <person name="Lotti C."/>
            <person name="Ricciardi L."/>
            <person name="Dicenta F."/>
            <person name="Lopez-Marques R.L."/>
            <person name="Lindberg Moller B."/>
        </authorList>
    </citation>
    <scope>NUCLEOTIDE SEQUENCE</scope>
</reference>
<evidence type="ECO:0000313" key="3">
    <source>
        <dbReference type="EMBL" id="BBG95202.1"/>
    </source>
</evidence>
<dbReference type="InterPro" id="IPR005181">
    <property type="entry name" value="SASA"/>
</dbReference>
<feature type="domain" description="Sialate O-acetylesterase" evidence="2">
    <location>
        <begin position="393"/>
        <end position="610"/>
    </location>
</feature>